<sequence>MGDSTKGTANVDSLDNISEWCFVNEAECVDSLDTISELFDADTDVSNISNLIDDDLDSVDQGNSLALFNAQVREECDKAITDLKRKFIASPDHSVEKLSPRLQAVQISPQKTLNPKRKLFEDSGLGDDETTNSFVQVDPLGSSSVPSTAAPDEFAILHSSNQRATLFTKFKEKYNVSFSEITRNFKSNKTCNHNWIICVFAVQDDLIEASKTLLQQHCEYLQMVISDFSAMYLVEFKSTKNRETVVNLFTQMLNICDKQILCEPPRVRSTATALYFYKKALANIGFKYGVYPQWMASLTMVNHQAATAETFKLSEMVQWAYDNDFTEEPEIAYYYAQYAQESSNAAAFLDSNQQVKYVKDCCAMVRLYKRQELRNMSMGEWIKKCCGKTTEGDGWKIIARFLKYQNVNMLSFLISLKQFLKHIPKKSCIVIYGPPDSGKSYFCFGLIKFLQGRVVSFMNKNSHFWIQPLIDTKVGMLDDATHACWNYLDIYMRNAFDGNNVSIDVKHKNLQQIKLPPMLITTNVPVPKEPSLMYLYSRLTCFEFANKMPCDDMGNPLYNITTECWAMFFSKFYRQLELEEDDGDPTESGRTFCCTTRNANDTH</sequence>
<comment type="PTM">
    <text evidence="15">Phosphorylated.</text>
</comment>
<comment type="PTM">
    <text evidence="15">Sumoylated.</text>
</comment>
<keyword evidence="15" id="KW-0832">Ubl conjugation</keyword>
<feature type="cross-link" description="Glycyl lysine isopeptide (Lys-Gly) (interchain with G-Cter in SUMO)" evidence="15">
    <location>
        <position position="514"/>
    </location>
</feature>
<evidence type="ECO:0000256" key="9">
    <source>
        <dbReference type="ARBA" id="ARBA00022840"/>
    </source>
</evidence>
<feature type="domain" description="SF3 helicase" evidence="17">
    <location>
        <begin position="393"/>
        <end position="557"/>
    </location>
</feature>
<dbReference type="EMBL" id="MF588720">
    <property type="protein sequence ID" value="ATQ38382.1"/>
    <property type="molecule type" value="Genomic_DNA"/>
</dbReference>
<dbReference type="InterPro" id="IPR016393">
    <property type="entry name" value="Rep_E1_papillomaV"/>
</dbReference>
<reference evidence="18" key="1">
    <citation type="journal article" date="2018" name="MSphere">
        <title>Metagenomic Discovery of 83 New Human Papillomavirus Types in Patients with Immunodeficiency.</title>
        <authorList>
            <person name="Pastrana D.V."/>
            <person name="Peretti A."/>
            <person name="Welch N.L."/>
            <person name="Borgogna C."/>
            <person name="Olivero C."/>
            <person name="Badolato R."/>
            <person name="Notarangelo L.D."/>
            <person name="Gariglio M."/>
            <person name="FitzGerald P.C."/>
            <person name="McIntosh C.E."/>
            <person name="Reeves J."/>
            <person name="Starrett G.J."/>
            <person name="Bliskovsky V."/>
            <person name="Velez D."/>
            <person name="Brownell I."/>
            <person name="Yarchoan R."/>
            <person name="Wyvill K.M."/>
            <person name="Uldrick T.S."/>
            <person name="Maldarelli F."/>
            <person name="Lisco A."/>
            <person name="Sereti I."/>
            <person name="Gonzalez C.M."/>
            <person name="Androphy E.J."/>
            <person name="McBride A.A."/>
            <person name="Van Doorslaer K."/>
            <person name="Garcia F."/>
            <person name="Dvoretzky I."/>
            <person name="Liu J.S."/>
            <person name="Han J."/>
            <person name="Murphy P.M."/>
            <person name="McDermott D.H."/>
            <person name="Buck C.B."/>
        </authorList>
    </citation>
    <scope>NUCLEOTIDE SEQUENCE</scope>
    <source>
        <strain evidence="18">Gamma12_w34c11a</strain>
    </source>
</reference>
<evidence type="ECO:0000256" key="1">
    <source>
        <dbReference type="ARBA" id="ARBA00004147"/>
    </source>
</evidence>
<dbReference type="Gene3D" id="3.40.1310.10">
    <property type="match status" value="1"/>
</dbReference>
<dbReference type="GO" id="GO:0006260">
    <property type="term" value="P:DNA replication"/>
    <property type="evidence" value="ECO:0007669"/>
    <property type="project" value="UniProtKB-UniRule"/>
</dbReference>
<comment type="caution">
    <text evidence="15">Lacks conserved residue(s) required for the propagation of feature annotation.</text>
</comment>
<dbReference type="Proteomes" id="UP000289405">
    <property type="component" value="Segment"/>
</dbReference>
<accession>A0A2D2ALP1</accession>
<evidence type="ECO:0000256" key="10">
    <source>
        <dbReference type="ARBA" id="ARBA00023125"/>
    </source>
</evidence>
<comment type="similarity">
    <text evidence="15 16">Belongs to the papillomaviridae E1 protein family.</text>
</comment>
<comment type="function">
    <text evidence="14 15">ATP-dependent DNA 3'-5' helicase required for initiation of viral DNA replication. It forms a complex with the viral E2 protein. The E1-E2 complex binds to the replication origin which contains binding sites for both proteins. During the initial step, a dimer of E1 interacts with a dimer of protein E2 leading to a complex that binds the viral origin of replication with high specificity. Then, a second dimer of E1 displaces the E2 dimer in an ATP-dependent manner to form the E1 tetramer. Following this, two E1 monomers are added to each half of the site, which results in the formation of two E1 trimers on the viral ori. Subsequently, two hexamers will be created. The double hexamer acts as a bi-directional helicase machinery and unwinds the viral DNA and then recruits the host DNA polymerase to start replication.</text>
</comment>
<evidence type="ECO:0000256" key="2">
    <source>
        <dbReference type="ARBA" id="ARBA00022518"/>
    </source>
</evidence>
<keyword evidence="11 15" id="KW-0413">Isomerase</keyword>
<feature type="modified residue" description="Phosphoserine; by host" evidence="15">
    <location>
        <position position="90"/>
    </location>
</feature>
<feature type="modified residue" description="Phosphoserine; by host" evidence="15">
    <location>
        <position position="99"/>
    </location>
</feature>
<name>A0A2D2ALP1_9PAPI</name>
<dbReference type="InterPro" id="IPR001177">
    <property type="entry name" value="PPV_DNA_helicase_E1_C"/>
</dbReference>
<evidence type="ECO:0000256" key="13">
    <source>
        <dbReference type="ARBA" id="ARBA00048988"/>
    </source>
</evidence>
<comment type="function">
    <text evidence="16">ATP-dependent DNA helicase required for initiation of viral DNA replication. It forms a complex with the viral E2 protein. The E1-E2 complex binds to the replication origin which contains binding sites for both proteins.</text>
</comment>
<dbReference type="SUPFAM" id="SSF55464">
    <property type="entry name" value="Origin of replication-binding domain, RBD-like"/>
    <property type="match status" value="1"/>
</dbReference>
<gene>
    <name evidence="15 18" type="primary">E1</name>
</gene>
<dbReference type="Gene3D" id="1.10.10.510">
    <property type="entry name" value="Zinc finger, large T-antigen D1 domain"/>
    <property type="match status" value="1"/>
</dbReference>
<evidence type="ECO:0000256" key="6">
    <source>
        <dbReference type="ARBA" id="ARBA00022741"/>
    </source>
</evidence>
<dbReference type="GO" id="GO:0005524">
    <property type="term" value="F:ATP binding"/>
    <property type="evidence" value="ECO:0007669"/>
    <property type="project" value="UniProtKB-UniRule"/>
</dbReference>
<protein>
    <recommendedName>
        <fullName evidence="15 16">Replication protein E1</fullName>
        <ecNumber evidence="15 16">5.6.2.4</ecNumber>
    </recommendedName>
    <alternativeName>
        <fullName evidence="15">ATP-dependent helicase E1</fullName>
    </alternativeName>
    <alternativeName>
        <fullName evidence="15">DNA 3'-5' helicase E1</fullName>
    </alternativeName>
</protein>
<dbReference type="Gene3D" id="3.40.50.300">
    <property type="entry name" value="P-loop containing nucleotide triphosphate hydrolases"/>
    <property type="match status" value="1"/>
</dbReference>
<dbReference type="HAMAP" id="MF_04000">
    <property type="entry name" value="PPV_E1"/>
    <property type="match status" value="1"/>
</dbReference>
<comment type="subunit">
    <text evidence="15">Can form hexamers. Interacts with E2 protein; this interaction increases E1 DNA binding specificity. Interacts with host DNA polymerase subunit POLA2. Interacts with host single stranded DNA-binding protein RPA1. Interacts with host TOP1; this interaction stimulates the enzymatic activity of TOP1.</text>
</comment>
<feature type="modified residue" description="Phosphoserine; by host" evidence="15">
    <location>
        <position position="94"/>
    </location>
</feature>
<dbReference type="GO" id="GO:0042025">
    <property type="term" value="C:host cell nucleus"/>
    <property type="evidence" value="ECO:0007669"/>
    <property type="project" value="UniProtKB-SubCell"/>
</dbReference>
<keyword evidence="2 15" id="KW-0244">Early protein</keyword>
<keyword evidence="9 15" id="KW-0067">ATP-binding</keyword>
<evidence type="ECO:0000256" key="15">
    <source>
        <dbReference type="HAMAP-Rule" id="MF_04000"/>
    </source>
</evidence>
<organism evidence="18">
    <name type="scientific">Gammapapillomavirus 12</name>
    <dbReference type="NCBI Taxonomy" id="1513257"/>
    <lineage>
        <taxon>Viruses</taxon>
        <taxon>Monodnaviria</taxon>
        <taxon>Shotokuvirae</taxon>
        <taxon>Cossaviricota</taxon>
        <taxon>Papovaviricetes</taxon>
        <taxon>Zurhausenvirales</taxon>
        <taxon>Papillomaviridae</taxon>
        <taxon>Firstpapillomavirinae</taxon>
        <taxon>Gammapapillomavirus</taxon>
    </lineage>
</organism>
<feature type="short sequence motif" description="Nuclear localization signal" evidence="15">
    <location>
        <begin position="84"/>
        <end position="86"/>
    </location>
</feature>
<dbReference type="InterPro" id="IPR046832">
    <property type="entry name" value="PPV_E1_DBD"/>
</dbReference>
<evidence type="ECO:0000256" key="5">
    <source>
        <dbReference type="ARBA" id="ARBA00022705"/>
    </source>
</evidence>
<keyword evidence="10 15" id="KW-0238">DNA-binding</keyword>
<evidence type="ECO:0000256" key="11">
    <source>
        <dbReference type="ARBA" id="ARBA00023235"/>
    </source>
</evidence>
<evidence type="ECO:0000256" key="14">
    <source>
        <dbReference type="ARBA" id="ARBA00093297"/>
    </source>
</evidence>
<dbReference type="GO" id="GO:0043138">
    <property type="term" value="F:3'-5' DNA helicase activity"/>
    <property type="evidence" value="ECO:0007669"/>
    <property type="project" value="UniProtKB-UniRule"/>
</dbReference>
<dbReference type="InterPro" id="IPR014000">
    <property type="entry name" value="PPV_DNA_helicase_E1_N"/>
</dbReference>
<feature type="short sequence motif" description="Nuclear export signal" evidence="15">
    <location>
        <begin position="98"/>
        <end position="107"/>
    </location>
</feature>
<evidence type="ECO:0000256" key="12">
    <source>
        <dbReference type="ARBA" id="ARBA00034617"/>
    </source>
</evidence>
<dbReference type="InterPro" id="IPR037102">
    <property type="entry name" value="Znf_lg_T-Ag_D1_dom_sf"/>
</dbReference>
<evidence type="ECO:0000256" key="3">
    <source>
        <dbReference type="ARBA" id="ARBA00022553"/>
    </source>
</evidence>
<keyword evidence="7 15" id="KW-0378">Hydrolase</keyword>
<feature type="binding site" evidence="15">
    <location>
        <begin position="433"/>
        <end position="440"/>
    </location>
    <ligand>
        <name>ATP</name>
        <dbReference type="ChEBI" id="CHEBI:30616"/>
    </ligand>
</feature>
<dbReference type="Pfam" id="PF00524">
    <property type="entry name" value="PPV_E1_N"/>
    <property type="match status" value="1"/>
</dbReference>
<evidence type="ECO:0000256" key="8">
    <source>
        <dbReference type="ARBA" id="ARBA00022806"/>
    </source>
</evidence>
<dbReference type="PIRSF" id="PIRSF003383">
    <property type="entry name" value="Rep_E1_papillomaV"/>
    <property type="match status" value="1"/>
</dbReference>
<dbReference type="GO" id="GO:0016887">
    <property type="term" value="F:ATP hydrolysis activity"/>
    <property type="evidence" value="ECO:0007669"/>
    <property type="project" value="RHEA"/>
</dbReference>
<evidence type="ECO:0000256" key="4">
    <source>
        <dbReference type="ARBA" id="ARBA00022562"/>
    </source>
</evidence>
<proteinExistence type="inferred from homology"/>
<comment type="catalytic activity">
    <reaction evidence="12 15">
        <text>Couples ATP hydrolysis with the unwinding of duplex DNA by translocating in the 3'-5' direction.</text>
        <dbReference type="EC" id="5.6.2.4"/>
    </reaction>
</comment>
<dbReference type="InterPro" id="IPR046935">
    <property type="entry name" value="PPV_E1_DBD_sf"/>
</dbReference>
<evidence type="ECO:0000313" key="18">
    <source>
        <dbReference type="EMBL" id="ATQ38382.1"/>
    </source>
</evidence>
<dbReference type="EC" id="5.6.2.4" evidence="15 16"/>
<keyword evidence="3 15" id="KW-0597">Phosphoprotein</keyword>
<evidence type="ECO:0000256" key="16">
    <source>
        <dbReference type="PIRNR" id="PIRNR003383"/>
    </source>
</evidence>
<comment type="subcellular location">
    <subcellularLocation>
        <location evidence="1 15">Host nucleus</location>
    </subcellularLocation>
</comment>
<keyword evidence="5 15" id="KW-0235">DNA replication</keyword>
<comment type="catalytic activity">
    <reaction evidence="13 15 16">
        <text>ATP + H2O = ADP + phosphate + H(+)</text>
        <dbReference type="Rhea" id="RHEA:13065"/>
        <dbReference type="ChEBI" id="CHEBI:15377"/>
        <dbReference type="ChEBI" id="CHEBI:15378"/>
        <dbReference type="ChEBI" id="CHEBI:30616"/>
        <dbReference type="ChEBI" id="CHEBI:43474"/>
        <dbReference type="ChEBI" id="CHEBI:456216"/>
        <dbReference type="EC" id="5.6.2.4"/>
    </reaction>
</comment>
<evidence type="ECO:0000259" key="17">
    <source>
        <dbReference type="PROSITE" id="PS51206"/>
    </source>
</evidence>
<keyword evidence="6 15" id="KW-0547">Nucleotide-binding</keyword>
<keyword evidence="15" id="KW-1017">Isopeptide bond</keyword>
<dbReference type="InterPro" id="IPR027417">
    <property type="entry name" value="P-loop_NTPase"/>
</dbReference>
<dbReference type="Pfam" id="PF00519">
    <property type="entry name" value="PPV_E1_C"/>
    <property type="match status" value="1"/>
</dbReference>
<dbReference type="InterPro" id="IPR014015">
    <property type="entry name" value="Helicase_SF3_DNA-vir"/>
</dbReference>
<keyword evidence="4 15" id="KW-1048">Host nucleus</keyword>
<dbReference type="GO" id="GO:0003677">
    <property type="term" value="F:DNA binding"/>
    <property type="evidence" value="ECO:0007669"/>
    <property type="project" value="UniProtKB-UniRule"/>
</dbReference>
<keyword evidence="8 15" id="KW-0347">Helicase</keyword>
<dbReference type="PROSITE" id="PS51206">
    <property type="entry name" value="SF3_HELICASE_1"/>
    <property type="match status" value="1"/>
</dbReference>
<dbReference type="Pfam" id="PF20450">
    <property type="entry name" value="PPV_E1_DBD"/>
    <property type="match status" value="1"/>
</dbReference>
<evidence type="ECO:0000256" key="7">
    <source>
        <dbReference type="ARBA" id="ARBA00022801"/>
    </source>
</evidence>
<dbReference type="SUPFAM" id="SSF52540">
    <property type="entry name" value="P-loop containing nucleoside triphosphate hydrolases"/>
    <property type="match status" value="1"/>
</dbReference>